<sequence>MAANVVEHSANKADGNRPVQRWALTLAYDGGAFHGWQKQPDGLYTIQSVLEAALSAIAAEPINVVVAGRTDAGVHATGQIVHFDTHAPRSAEAWLRGTNTAMDKNIRIVKAQPVAAEFHARFDAYGRRYRYMLESSRVRMPQLRGRVGWTHYPLNMALMREAAAMLIGEHDFSSFRSSDCQAKSPVKTLYGLSLAGSPELMAIDFHGSAFVHNMVRNIVGALVYVGAGKLSVAGFAQLVVAKSRRLAPPTFMPDGLYLTGVDYPPQWGVATATLPVWLWSHLN</sequence>
<comment type="caution">
    <text evidence="9">The sequence shown here is derived from an EMBL/GenBank/DDBJ whole genome shotgun (WGS) entry which is preliminary data.</text>
</comment>
<dbReference type="PIRSF" id="PIRSF001430">
    <property type="entry name" value="tRNA_psdUrid_synth"/>
    <property type="match status" value="1"/>
</dbReference>
<dbReference type="PANTHER" id="PTHR11142:SF0">
    <property type="entry name" value="TRNA PSEUDOURIDINE SYNTHASE-LIKE 1"/>
    <property type="match status" value="1"/>
</dbReference>
<dbReference type="EC" id="5.4.99.12" evidence="4"/>
<dbReference type="Proteomes" id="UP000229970">
    <property type="component" value="Unassembled WGS sequence"/>
</dbReference>
<dbReference type="CDD" id="cd02570">
    <property type="entry name" value="PseudoU_synth_EcTruA"/>
    <property type="match status" value="1"/>
</dbReference>
<name>A0A066TEF7_9NEIS</name>
<comment type="function">
    <text evidence="4">Formation of pseudouridine at positions 38, 39 and 40 in the anticodon stem and loop of transfer RNAs.</text>
</comment>
<dbReference type="InterPro" id="IPR020103">
    <property type="entry name" value="PsdUridine_synth_cat_dom_sf"/>
</dbReference>
<dbReference type="HAMAP" id="MF_00171">
    <property type="entry name" value="TruA"/>
    <property type="match status" value="1"/>
</dbReference>
<dbReference type="EMBL" id="MEIP01000024">
    <property type="protein sequence ID" value="PIT45992.1"/>
    <property type="molecule type" value="Genomic_DNA"/>
</dbReference>
<evidence type="ECO:0000256" key="2">
    <source>
        <dbReference type="ARBA" id="ARBA00022694"/>
    </source>
</evidence>
<dbReference type="GO" id="GO:0031119">
    <property type="term" value="P:tRNA pseudouridine synthesis"/>
    <property type="evidence" value="ECO:0007669"/>
    <property type="project" value="UniProtKB-UniRule"/>
</dbReference>
<dbReference type="NCBIfam" id="TIGR00071">
    <property type="entry name" value="hisT_truA"/>
    <property type="match status" value="1"/>
</dbReference>
<evidence type="ECO:0000256" key="7">
    <source>
        <dbReference type="RuleBase" id="RU003792"/>
    </source>
</evidence>
<dbReference type="Gene3D" id="3.30.70.580">
    <property type="entry name" value="Pseudouridine synthase I, catalytic domain, N-terminal subdomain"/>
    <property type="match status" value="1"/>
</dbReference>
<feature type="active site" description="Nucleophile" evidence="4 5">
    <location>
        <position position="71"/>
    </location>
</feature>
<dbReference type="AlphaFoldDB" id="A0A066TEF7"/>
<feature type="binding site" evidence="4 6">
    <location>
        <position position="129"/>
    </location>
    <ligand>
        <name>substrate</name>
    </ligand>
</feature>
<dbReference type="eggNOG" id="COG0101">
    <property type="taxonomic scope" value="Bacteria"/>
</dbReference>
<dbReference type="RefSeq" id="WP_037404736.1">
    <property type="nucleotide sequence ID" value="NZ_MEIP01000024.1"/>
</dbReference>
<dbReference type="FunFam" id="3.30.70.580:FF:000001">
    <property type="entry name" value="tRNA pseudouridine synthase A"/>
    <property type="match status" value="1"/>
</dbReference>
<evidence type="ECO:0000256" key="4">
    <source>
        <dbReference type="HAMAP-Rule" id="MF_00171"/>
    </source>
</evidence>
<dbReference type="InterPro" id="IPR001406">
    <property type="entry name" value="PsdUridine_synth_TruA"/>
</dbReference>
<comment type="similarity">
    <text evidence="1 4 7">Belongs to the tRNA pseudouridine synthase TruA family.</text>
</comment>
<keyword evidence="3 4" id="KW-0413">Isomerase</keyword>
<evidence type="ECO:0000259" key="8">
    <source>
        <dbReference type="Pfam" id="PF01416"/>
    </source>
</evidence>
<accession>A0A066TEF7</accession>
<comment type="catalytic activity">
    <reaction evidence="4 7">
        <text>uridine(38/39/40) in tRNA = pseudouridine(38/39/40) in tRNA</text>
        <dbReference type="Rhea" id="RHEA:22376"/>
        <dbReference type="Rhea" id="RHEA-COMP:10085"/>
        <dbReference type="Rhea" id="RHEA-COMP:10087"/>
        <dbReference type="ChEBI" id="CHEBI:65314"/>
        <dbReference type="ChEBI" id="CHEBI:65315"/>
        <dbReference type="EC" id="5.4.99.12"/>
    </reaction>
</comment>
<proteinExistence type="inferred from homology"/>
<evidence type="ECO:0000256" key="6">
    <source>
        <dbReference type="PIRSR" id="PIRSR001430-2"/>
    </source>
</evidence>
<dbReference type="SUPFAM" id="SSF55120">
    <property type="entry name" value="Pseudouridine synthase"/>
    <property type="match status" value="1"/>
</dbReference>
<dbReference type="InterPro" id="IPR020095">
    <property type="entry name" value="PsdUridine_synth_TruA_C"/>
</dbReference>
<evidence type="ECO:0000313" key="9">
    <source>
        <dbReference type="EMBL" id="PIT45992.1"/>
    </source>
</evidence>
<dbReference type="Gene3D" id="3.30.70.660">
    <property type="entry name" value="Pseudouridine synthase I, catalytic domain, C-terminal subdomain"/>
    <property type="match status" value="1"/>
</dbReference>
<comment type="caution">
    <text evidence="4">Lacks conserved residue(s) required for the propagation of feature annotation.</text>
</comment>
<dbReference type="PANTHER" id="PTHR11142">
    <property type="entry name" value="PSEUDOURIDYLATE SYNTHASE"/>
    <property type="match status" value="1"/>
</dbReference>
<dbReference type="InterPro" id="IPR020097">
    <property type="entry name" value="PsdUridine_synth_TruA_a/b_dom"/>
</dbReference>
<evidence type="ECO:0000313" key="10">
    <source>
        <dbReference type="Proteomes" id="UP000229970"/>
    </source>
</evidence>
<gene>
    <name evidence="4" type="primary">truA</name>
    <name evidence="9" type="ORF">BHC46_08855</name>
</gene>
<evidence type="ECO:0000256" key="1">
    <source>
        <dbReference type="ARBA" id="ARBA00009375"/>
    </source>
</evidence>
<dbReference type="GO" id="GO:0003723">
    <property type="term" value="F:RNA binding"/>
    <property type="evidence" value="ECO:0007669"/>
    <property type="project" value="InterPro"/>
</dbReference>
<reference evidence="9 10" key="1">
    <citation type="journal article" date="2017" name="MBio">
        <title>Type VI secretion-mediated competition in the bee gut microbiome.</title>
        <authorList>
            <person name="Steele M.I."/>
            <person name="Kwong W.K."/>
            <person name="Powell J.E."/>
            <person name="Whiteley M."/>
            <person name="Moran N.A."/>
        </authorList>
    </citation>
    <scope>NUCLEOTIDE SEQUENCE [LARGE SCALE GENOMIC DNA]</scope>
    <source>
        <strain evidence="9 10">Ruf1-X</strain>
    </source>
</reference>
<organism evidence="9 10">
    <name type="scientific">Snodgrassella alvi</name>
    <dbReference type="NCBI Taxonomy" id="1196083"/>
    <lineage>
        <taxon>Bacteria</taxon>
        <taxon>Pseudomonadati</taxon>
        <taxon>Pseudomonadota</taxon>
        <taxon>Betaproteobacteria</taxon>
        <taxon>Neisseriales</taxon>
        <taxon>Neisseriaceae</taxon>
        <taxon>Snodgrassella</taxon>
    </lineage>
</organism>
<keyword evidence="2 4" id="KW-0819">tRNA processing</keyword>
<protein>
    <recommendedName>
        <fullName evidence="4">tRNA pseudouridine synthase A</fullName>
        <ecNumber evidence="4">5.4.99.12</ecNumber>
    </recommendedName>
    <alternativeName>
        <fullName evidence="4">tRNA pseudouridine(38-40) synthase</fullName>
    </alternativeName>
    <alternativeName>
        <fullName evidence="4">tRNA pseudouridylate synthase I</fullName>
    </alternativeName>
    <alternativeName>
        <fullName evidence="4">tRNA-uridine isomerase I</fullName>
    </alternativeName>
</protein>
<dbReference type="GO" id="GO:0160147">
    <property type="term" value="F:tRNA pseudouridine(38-40) synthase activity"/>
    <property type="evidence" value="ECO:0007669"/>
    <property type="project" value="UniProtKB-EC"/>
</dbReference>
<feature type="domain" description="Pseudouridine synthase I TruA alpha/beta" evidence="8">
    <location>
        <begin position="27"/>
        <end position="123"/>
    </location>
</feature>
<dbReference type="InterPro" id="IPR020094">
    <property type="entry name" value="TruA/RsuA/RluB/E/F_N"/>
</dbReference>
<comment type="subunit">
    <text evidence="4">Homodimer.</text>
</comment>
<feature type="domain" description="Pseudouridine synthase I TruA alpha/beta" evidence="8">
    <location>
        <begin position="162"/>
        <end position="264"/>
    </location>
</feature>
<dbReference type="Pfam" id="PF01416">
    <property type="entry name" value="PseudoU_synth_1"/>
    <property type="match status" value="2"/>
</dbReference>
<evidence type="ECO:0000256" key="3">
    <source>
        <dbReference type="ARBA" id="ARBA00023235"/>
    </source>
</evidence>
<evidence type="ECO:0000256" key="5">
    <source>
        <dbReference type="PIRSR" id="PIRSR001430-1"/>
    </source>
</evidence>